<dbReference type="InterPro" id="IPR036409">
    <property type="entry name" value="Aldolase_II/adducin_N_sf"/>
</dbReference>
<name>A0A939EDZ1_9HYPH</name>
<dbReference type="Proteomes" id="UP000664096">
    <property type="component" value="Unassembled WGS sequence"/>
</dbReference>
<reference evidence="2" key="1">
    <citation type="submission" date="2020-12" db="EMBL/GenBank/DDBJ databases">
        <title>Oil enriched cultivation method for isolating marine PHA-producing bacteria.</title>
        <authorList>
            <person name="Zheng W."/>
            <person name="Yu S."/>
            <person name="Huang Y."/>
        </authorList>
    </citation>
    <scope>NUCLEOTIDE SEQUENCE</scope>
    <source>
        <strain evidence="2">SY-2-12</strain>
    </source>
</reference>
<evidence type="ECO:0000259" key="1">
    <source>
        <dbReference type="SMART" id="SM01007"/>
    </source>
</evidence>
<evidence type="ECO:0000313" key="3">
    <source>
        <dbReference type="Proteomes" id="UP000664096"/>
    </source>
</evidence>
<protein>
    <submittedName>
        <fullName evidence="2">Class II aldolase/adducin family protein</fullName>
    </submittedName>
</protein>
<evidence type="ECO:0000313" key="2">
    <source>
        <dbReference type="EMBL" id="MBN9671001.1"/>
    </source>
</evidence>
<dbReference type="Gene3D" id="3.40.225.10">
    <property type="entry name" value="Class II aldolase/adducin N-terminal domain"/>
    <property type="match status" value="1"/>
</dbReference>
<gene>
    <name evidence="2" type="ORF">JF539_11715</name>
</gene>
<dbReference type="InterPro" id="IPR001303">
    <property type="entry name" value="Aldolase_II/adducin_N"/>
</dbReference>
<sequence length="230" mass="24112">MSDPAVIVRLAARALSRAGLVHAYGHCSARLDADRFLVCPPEPMGLVEAGAACLEVPVKGRLPEGVLGEVRLHQRIYASRPDAGGVVRFMGPNAMALGALGTVPAIRHGFGTYFNPGVGLWGDPQLIRDDTRADGAIAAMGQGAGLLMRGNGAVTAGVSLEEATVFAWYLEDMCRIELAARSAGLADAPAISAMDAEARATKAGRIIERMWDHLTAGDPEKPTKNKDGAE</sequence>
<feature type="domain" description="Class II aldolase/adducin N-terminal" evidence="1">
    <location>
        <begin position="6"/>
        <end position="178"/>
    </location>
</feature>
<dbReference type="Pfam" id="PF00596">
    <property type="entry name" value="Aldolase_II"/>
    <property type="match status" value="1"/>
</dbReference>
<organism evidence="2 3">
    <name type="scientific">Roseibium aggregatum</name>
    <dbReference type="NCBI Taxonomy" id="187304"/>
    <lineage>
        <taxon>Bacteria</taxon>
        <taxon>Pseudomonadati</taxon>
        <taxon>Pseudomonadota</taxon>
        <taxon>Alphaproteobacteria</taxon>
        <taxon>Hyphomicrobiales</taxon>
        <taxon>Stappiaceae</taxon>
        <taxon>Roseibium</taxon>
    </lineage>
</organism>
<dbReference type="RefSeq" id="WP_207140565.1">
    <property type="nucleotide sequence ID" value="NZ_JAEKJZ010000001.1"/>
</dbReference>
<comment type="caution">
    <text evidence="2">The sequence shown here is derived from an EMBL/GenBank/DDBJ whole genome shotgun (WGS) entry which is preliminary data.</text>
</comment>
<proteinExistence type="predicted"/>
<accession>A0A939EDZ1</accession>
<dbReference type="AlphaFoldDB" id="A0A939EDZ1"/>
<dbReference type="SMART" id="SM01007">
    <property type="entry name" value="Aldolase_II"/>
    <property type="match status" value="1"/>
</dbReference>
<dbReference type="EMBL" id="JAEKJZ010000001">
    <property type="protein sequence ID" value="MBN9671001.1"/>
    <property type="molecule type" value="Genomic_DNA"/>
</dbReference>
<dbReference type="SUPFAM" id="SSF53639">
    <property type="entry name" value="AraD/HMP-PK domain-like"/>
    <property type="match status" value="1"/>
</dbReference>